<proteinExistence type="predicted"/>
<protein>
    <submittedName>
        <fullName evidence="1">Uncharacterized protein</fullName>
    </submittedName>
</protein>
<accession>A0A816A7X7</accession>
<comment type="caution">
    <text evidence="1">The sequence shown here is derived from an EMBL/GenBank/DDBJ whole genome shotgun (WGS) entry which is preliminary data.</text>
</comment>
<sequence length="71" mass="8028">DFTENTPDISSITADYSGFTIIALIFHFKKHDNYTATPGDVVQTEEYQSQKMQGAPTRLSLHYAYPYASPH</sequence>
<dbReference type="Proteomes" id="UP000663828">
    <property type="component" value="Unassembled WGS sequence"/>
</dbReference>
<feature type="non-terminal residue" evidence="1">
    <location>
        <position position="1"/>
    </location>
</feature>
<name>A0A816A7X7_ADIRI</name>
<dbReference type="EMBL" id="CAJNOR010006363">
    <property type="protein sequence ID" value="CAF1593263.1"/>
    <property type="molecule type" value="Genomic_DNA"/>
</dbReference>
<evidence type="ECO:0000313" key="2">
    <source>
        <dbReference type="Proteomes" id="UP000663828"/>
    </source>
</evidence>
<keyword evidence="2" id="KW-1185">Reference proteome</keyword>
<evidence type="ECO:0000313" key="1">
    <source>
        <dbReference type="EMBL" id="CAF1593263.1"/>
    </source>
</evidence>
<gene>
    <name evidence="1" type="ORF">XAT740_LOCUS46807</name>
</gene>
<dbReference type="AlphaFoldDB" id="A0A816A7X7"/>
<reference evidence="1" key="1">
    <citation type="submission" date="2021-02" db="EMBL/GenBank/DDBJ databases">
        <authorList>
            <person name="Nowell W R."/>
        </authorList>
    </citation>
    <scope>NUCLEOTIDE SEQUENCE</scope>
</reference>
<organism evidence="1 2">
    <name type="scientific">Adineta ricciae</name>
    <name type="common">Rotifer</name>
    <dbReference type="NCBI Taxonomy" id="249248"/>
    <lineage>
        <taxon>Eukaryota</taxon>
        <taxon>Metazoa</taxon>
        <taxon>Spiralia</taxon>
        <taxon>Gnathifera</taxon>
        <taxon>Rotifera</taxon>
        <taxon>Eurotatoria</taxon>
        <taxon>Bdelloidea</taxon>
        <taxon>Adinetida</taxon>
        <taxon>Adinetidae</taxon>
        <taxon>Adineta</taxon>
    </lineage>
</organism>